<dbReference type="InterPro" id="IPR052016">
    <property type="entry name" value="Bact_Sigma-Reg"/>
</dbReference>
<comment type="caution">
    <text evidence="3">The sequence shown here is derived from an EMBL/GenBank/DDBJ whole genome shotgun (WGS) entry which is preliminary data.</text>
</comment>
<dbReference type="GO" id="GO:0016791">
    <property type="term" value="F:phosphatase activity"/>
    <property type="evidence" value="ECO:0007669"/>
    <property type="project" value="TreeGrafter"/>
</dbReference>
<dbReference type="AlphaFoldDB" id="A0A3D9SSL2"/>
<dbReference type="EMBL" id="QTTT01000001">
    <property type="protein sequence ID" value="REE98788.1"/>
    <property type="molecule type" value="Genomic_DNA"/>
</dbReference>
<feature type="domain" description="PPM-type phosphatase" evidence="2">
    <location>
        <begin position="82"/>
        <end position="301"/>
    </location>
</feature>
<keyword evidence="1" id="KW-0378">Hydrolase</keyword>
<evidence type="ECO:0000256" key="1">
    <source>
        <dbReference type="ARBA" id="ARBA00022801"/>
    </source>
</evidence>
<dbReference type="Proteomes" id="UP000256661">
    <property type="component" value="Unassembled WGS sequence"/>
</dbReference>
<name>A0A3D9SSL2_9ACTN</name>
<dbReference type="OrthoDB" id="311904at2"/>
<organism evidence="3 4">
    <name type="scientific">Thermomonospora umbrina</name>
    <dbReference type="NCBI Taxonomy" id="111806"/>
    <lineage>
        <taxon>Bacteria</taxon>
        <taxon>Bacillati</taxon>
        <taxon>Actinomycetota</taxon>
        <taxon>Actinomycetes</taxon>
        <taxon>Streptosporangiales</taxon>
        <taxon>Thermomonosporaceae</taxon>
        <taxon>Thermomonospora</taxon>
    </lineage>
</organism>
<proteinExistence type="predicted"/>
<dbReference type="InterPro" id="IPR001932">
    <property type="entry name" value="PPM-type_phosphatase-like_dom"/>
</dbReference>
<evidence type="ECO:0000313" key="4">
    <source>
        <dbReference type="Proteomes" id="UP000256661"/>
    </source>
</evidence>
<dbReference type="FunFam" id="3.60.40.10:FF:000058">
    <property type="entry name" value="Stage II sporulation protein E"/>
    <property type="match status" value="1"/>
</dbReference>
<reference evidence="3 4" key="1">
    <citation type="submission" date="2018-08" db="EMBL/GenBank/DDBJ databases">
        <title>Sequencing the genomes of 1000 actinobacteria strains.</title>
        <authorList>
            <person name="Klenk H.-P."/>
        </authorList>
    </citation>
    <scope>NUCLEOTIDE SEQUENCE [LARGE SCALE GENOMIC DNA]</scope>
    <source>
        <strain evidence="3 4">DSM 43927</strain>
    </source>
</reference>
<dbReference type="PANTHER" id="PTHR43156">
    <property type="entry name" value="STAGE II SPORULATION PROTEIN E-RELATED"/>
    <property type="match status" value="1"/>
</dbReference>
<evidence type="ECO:0000313" key="3">
    <source>
        <dbReference type="EMBL" id="REE98788.1"/>
    </source>
</evidence>
<dbReference type="InterPro" id="IPR036457">
    <property type="entry name" value="PPM-type-like_dom_sf"/>
</dbReference>
<dbReference type="SMART" id="SM00331">
    <property type="entry name" value="PP2C_SIG"/>
    <property type="match status" value="1"/>
</dbReference>
<dbReference type="RefSeq" id="WP_116024198.1">
    <property type="nucleotide sequence ID" value="NZ_QTTT01000001.1"/>
</dbReference>
<evidence type="ECO:0000259" key="2">
    <source>
        <dbReference type="SMART" id="SM00331"/>
    </source>
</evidence>
<accession>A0A3D9SSL2</accession>
<sequence length="328" mass="34614">MRRMVSCASTLGAGTILGALHWGSAPSAGMAFAAAGVAATAPAWLLAGSVVRRDRELAELRRVAETVQRALLRPVPRRVGDLRADVRYLAADARATVGGDLYDVLDTPYGTRLIIGDVSGKGLAAVARAADVLGAFRELARHEPSLSGVAVRLDALVRARPADDEGFVTALLMGLPSGDGPAEIVYCGHPPPLLLRDGTATFPVSLAPAPPLGLLDLADGWCAAEPLPVRPGDRLLFYTDGVIEARDAAGRDYPLAQRAADLMRRDADTCLGPFLERLEDDLLGHTGGRLDDDAALLLVEVDRLGRLGPVAALPELPELRDHVLGDRQ</sequence>
<dbReference type="Pfam" id="PF07228">
    <property type="entry name" value="SpoIIE"/>
    <property type="match status" value="1"/>
</dbReference>
<gene>
    <name evidence="3" type="ORF">DFJ69_4286</name>
</gene>
<keyword evidence="4" id="KW-1185">Reference proteome</keyword>
<dbReference type="PANTHER" id="PTHR43156:SF2">
    <property type="entry name" value="STAGE II SPORULATION PROTEIN E"/>
    <property type="match status" value="1"/>
</dbReference>
<dbReference type="Gene3D" id="3.60.40.10">
    <property type="entry name" value="PPM-type phosphatase domain"/>
    <property type="match status" value="1"/>
</dbReference>
<protein>
    <submittedName>
        <fullName evidence="3">Stage II sporulation protein E</fullName>
    </submittedName>
</protein>